<keyword evidence="3 6" id="KW-0694">RNA-binding</keyword>
<evidence type="ECO:0000256" key="1">
    <source>
        <dbReference type="ARBA" id="ARBA00006471"/>
    </source>
</evidence>
<protein>
    <recommendedName>
        <fullName evidence="6">Small ribosomal subunit protein uS8</fullName>
    </recommendedName>
</protein>
<keyword evidence="2 6" id="KW-0699">rRNA-binding</keyword>
<dbReference type="NCBIfam" id="NF003115">
    <property type="entry name" value="PRK04034.1"/>
    <property type="match status" value="1"/>
</dbReference>
<dbReference type="SUPFAM" id="SSF56047">
    <property type="entry name" value="Ribosomal protein S8"/>
    <property type="match status" value="1"/>
</dbReference>
<dbReference type="GO" id="GO:0019843">
    <property type="term" value="F:rRNA binding"/>
    <property type="evidence" value="ECO:0007669"/>
    <property type="project" value="UniProtKB-UniRule"/>
</dbReference>
<comment type="similarity">
    <text evidence="1 6">Belongs to the universal ribosomal protein uS8 family.</text>
</comment>
<dbReference type="Pfam" id="PF00410">
    <property type="entry name" value="Ribosomal_S8"/>
    <property type="match status" value="1"/>
</dbReference>
<dbReference type="PATRIC" id="fig|1839936.3.peg.1043"/>
<organism evidence="7 8">
    <name type="scientific">Candidatus Syntropharchaeum butanivorans</name>
    <dbReference type="NCBI Taxonomy" id="1839936"/>
    <lineage>
        <taxon>Archaea</taxon>
        <taxon>Methanobacteriati</taxon>
        <taxon>Methanobacteriota</taxon>
        <taxon>Stenosarchaea group</taxon>
        <taxon>Methanomicrobia</taxon>
        <taxon>Methanosarcinales</taxon>
        <taxon>ANME-2 cluster</taxon>
        <taxon>Candidatus Syntropharchaeum</taxon>
    </lineage>
</organism>
<evidence type="ECO:0000313" key="8">
    <source>
        <dbReference type="Proteomes" id="UP000185779"/>
    </source>
</evidence>
<evidence type="ECO:0000313" key="7">
    <source>
        <dbReference type="EMBL" id="OFV66096.1"/>
    </source>
</evidence>
<dbReference type="PANTHER" id="PTHR11758">
    <property type="entry name" value="40S RIBOSOMAL PROTEIN S15A"/>
    <property type="match status" value="1"/>
</dbReference>
<evidence type="ECO:0000256" key="3">
    <source>
        <dbReference type="ARBA" id="ARBA00022884"/>
    </source>
</evidence>
<dbReference type="GO" id="GO:1990904">
    <property type="term" value="C:ribonucleoprotein complex"/>
    <property type="evidence" value="ECO:0007669"/>
    <property type="project" value="UniProtKB-KW"/>
</dbReference>
<name>A0A1F2P623_9EURY</name>
<dbReference type="GO" id="GO:0005840">
    <property type="term" value="C:ribosome"/>
    <property type="evidence" value="ECO:0007669"/>
    <property type="project" value="UniProtKB-KW"/>
</dbReference>
<keyword evidence="5 6" id="KW-0687">Ribonucleoprotein</keyword>
<proteinExistence type="inferred from homology"/>
<dbReference type="GO" id="GO:0003735">
    <property type="term" value="F:structural constituent of ribosome"/>
    <property type="evidence" value="ECO:0007669"/>
    <property type="project" value="InterPro"/>
</dbReference>
<dbReference type="Gene3D" id="3.30.1490.10">
    <property type="match status" value="1"/>
</dbReference>
<dbReference type="GO" id="GO:0006412">
    <property type="term" value="P:translation"/>
    <property type="evidence" value="ECO:0007669"/>
    <property type="project" value="UniProtKB-UniRule"/>
</dbReference>
<reference evidence="7" key="1">
    <citation type="submission" date="2016-05" db="EMBL/GenBank/DDBJ databases">
        <title>Microbial consortia oxidize butane by reversing methanogenesis.</title>
        <authorList>
            <person name="Laso-Perez R."/>
            <person name="Richter M."/>
            <person name="Wegener G."/>
            <person name="Musat F."/>
        </authorList>
    </citation>
    <scope>NUCLEOTIDE SEQUENCE [LARGE SCALE GENOMIC DNA]</scope>
    <source>
        <strain evidence="7">BOX1</strain>
    </source>
</reference>
<sequence>MIAMLLDPLANAMSCIKNAESTGKPSCVVKPASKLIGAVLRVMEEAGYVRDFEFIDDGKSGIFLVGLNGRINRCGVIKPRYPVKKDEFEKYEKRFLPARGVGILIVTTPQGVISHHESKKRGIGGSLLAYVY</sequence>
<dbReference type="Gene3D" id="3.30.1370.30">
    <property type="match status" value="1"/>
</dbReference>
<evidence type="ECO:0000256" key="5">
    <source>
        <dbReference type="ARBA" id="ARBA00023274"/>
    </source>
</evidence>
<dbReference type="InterPro" id="IPR000630">
    <property type="entry name" value="Ribosomal_uS8"/>
</dbReference>
<dbReference type="Proteomes" id="UP000185779">
    <property type="component" value="Unassembled WGS sequence"/>
</dbReference>
<dbReference type="HAMAP" id="MF_01302_A">
    <property type="entry name" value="Ribosomal_uS8_A"/>
    <property type="match status" value="1"/>
</dbReference>
<gene>
    <name evidence="6" type="primary">rps8</name>
    <name evidence="7" type="ORF">SBU_001033</name>
</gene>
<dbReference type="AlphaFoldDB" id="A0A1F2P623"/>
<comment type="caution">
    <text evidence="7">The sequence shown here is derived from an EMBL/GenBank/DDBJ whole genome shotgun (WGS) entry which is preliminary data.</text>
</comment>
<dbReference type="EMBL" id="LYOR01000004">
    <property type="protein sequence ID" value="OFV66096.1"/>
    <property type="molecule type" value="Genomic_DNA"/>
</dbReference>
<evidence type="ECO:0000256" key="4">
    <source>
        <dbReference type="ARBA" id="ARBA00022980"/>
    </source>
</evidence>
<evidence type="ECO:0000256" key="2">
    <source>
        <dbReference type="ARBA" id="ARBA00022730"/>
    </source>
</evidence>
<accession>A0A1F2P623</accession>
<keyword evidence="8" id="KW-1185">Reference proteome</keyword>
<keyword evidence="4 6" id="KW-0689">Ribosomal protein</keyword>
<evidence type="ECO:0000256" key="6">
    <source>
        <dbReference type="HAMAP-Rule" id="MF_01302"/>
    </source>
</evidence>
<comment type="function">
    <text evidence="6">One of the primary rRNA binding proteins, it binds directly to 16S rRNA central domain where it helps coordinate assembly of the platform of the 30S subunit.</text>
</comment>
<dbReference type="STRING" id="1839936.SBU_001033"/>
<dbReference type="InterPro" id="IPR035987">
    <property type="entry name" value="Ribosomal_uS8_sf"/>
</dbReference>
<comment type="subunit">
    <text evidence="6">Part of the 30S ribosomal subunit.</text>
</comment>